<dbReference type="RefSeq" id="WP_179755585.1">
    <property type="nucleotide sequence ID" value="NZ_BAAAGN010000015.1"/>
</dbReference>
<comment type="similarity">
    <text evidence="1">Belongs to the short-chain dehydrogenases/reductases (SDR) family.</text>
</comment>
<dbReference type="PRINTS" id="PR00080">
    <property type="entry name" value="SDRFAMILY"/>
</dbReference>
<evidence type="ECO:0000313" key="4">
    <source>
        <dbReference type="Proteomes" id="UP000521922"/>
    </source>
</evidence>
<dbReference type="InterPro" id="IPR002347">
    <property type="entry name" value="SDR_fam"/>
</dbReference>
<accession>A0A7Y9J3A0</accession>
<dbReference type="Pfam" id="PF13561">
    <property type="entry name" value="adh_short_C2"/>
    <property type="match status" value="1"/>
</dbReference>
<dbReference type="InterPro" id="IPR020904">
    <property type="entry name" value="Sc_DH/Rdtase_CS"/>
</dbReference>
<evidence type="ECO:0000256" key="2">
    <source>
        <dbReference type="ARBA" id="ARBA00023002"/>
    </source>
</evidence>
<proteinExistence type="inferred from homology"/>
<name>A0A7Y9J3A0_9ACTN</name>
<dbReference type="CDD" id="cd05233">
    <property type="entry name" value="SDR_c"/>
    <property type="match status" value="1"/>
</dbReference>
<dbReference type="PRINTS" id="PR00081">
    <property type="entry name" value="GDHRDH"/>
</dbReference>
<dbReference type="SUPFAM" id="SSF51735">
    <property type="entry name" value="NAD(P)-binding Rossmann-fold domains"/>
    <property type="match status" value="1"/>
</dbReference>
<sequence length="264" mass="27428">MSAAPVTTAPVSTAPVVLVTGAAGGIGRAVVTAFVEAGYDVAAVDVRRDESLTALGTGSRQVVPYAVDVTDDPAVAALATDVERDFGRLDSLALVAGINQGAAPVEQMVPEDFRRVLDVNLVGPYLLCHHLVPLLRRDGGGTIGAVSSFWARSGHAYFGAYCASKAGLLLYVQSLADELAPDIRVNSVCPGNIDTRMHRDALESEAAERGISVQEMQDIEWGKIPLAAAGAPSVIADALVFLASERASYITGASLDVNGGVVFH</sequence>
<dbReference type="GO" id="GO:0030497">
    <property type="term" value="P:fatty acid elongation"/>
    <property type="evidence" value="ECO:0007669"/>
    <property type="project" value="TreeGrafter"/>
</dbReference>
<dbReference type="FunFam" id="3.40.50.720:FF:000084">
    <property type="entry name" value="Short-chain dehydrogenase reductase"/>
    <property type="match status" value="1"/>
</dbReference>
<dbReference type="EMBL" id="JACCBB010000001">
    <property type="protein sequence ID" value="NYD24890.1"/>
    <property type="molecule type" value="Genomic_DNA"/>
</dbReference>
<evidence type="ECO:0000313" key="3">
    <source>
        <dbReference type="EMBL" id="NYD24890.1"/>
    </source>
</evidence>
<dbReference type="Proteomes" id="UP000521922">
    <property type="component" value="Unassembled WGS sequence"/>
</dbReference>
<evidence type="ECO:0000256" key="1">
    <source>
        <dbReference type="ARBA" id="ARBA00006484"/>
    </source>
</evidence>
<dbReference type="PROSITE" id="PS00061">
    <property type="entry name" value="ADH_SHORT"/>
    <property type="match status" value="1"/>
</dbReference>
<comment type="caution">
    <text evidence="3">The sequence shown here is derived from an EMBL/GenBank/DDBJ whole genome shotgun (WGS) entry which is preliminary data.</text>
</comment>
<dbReference type="InterPro" id="IPR036291">
    <property type="entry name" value="NAD(P)-bd_dom_sf"/>
</dbReference>
<organism evidence="3 4">
    <name type="scientific">Kineococcus aurantiacus</name>
    <dbReference type="NCBI Taxonomy" id="37633"/>
    <lineage>
        <taxon>Bacteria</taxon>
        <taxon>Bacillati</taxon>
        <taxon>Actinomycetota</taxon>
        <taxon>Actinomycetes</taxon>
        <taxon>Kineosporiales</taxon>
        <taxon>Kineosporiaceae</taxon>
        <taxon>Kineococcus</taxon>
    </lineage>
</organism>
<dbReference type="AlphaFoldDB" id="A0A7Y9J3A0"/>
<dbReference type="GO" id="GO:0016616">
    <property type="term" value="F:oxidoreductase activity, acting on the CH-OH group of donors, NAD or NADP as acceptor"/>
    <property type="evidence" value="ECO:0007669"/>
    <property type="project" value="TreeGrafter"/>
</dbReference>
<protein>
    <submittedName>
        <fullName evidence="3">NAD(P)-dependent dehydrogenase (Short-subunit alcohol dehydrogenase family)</fullName>
    </submittedName>
</protein>
<dbReference type="PANTHER" id="PTHR42760:SF123">
    <property type="entry name" value="OXIDOREDUCTASE"/>
    <property type="match status" value="1"/>
</dbReference>
<gene>
    <name evidence="3" type="ORF">BJ968_004430</name>
</gene>
<keyword evidence="2" id="KW-0560">Oxidoreductase</keyword>
<dbReference type="PANTHER" id="PTHR42760">
    <property type="entry name" value="SHORT-CHAIN DEHYDROGENASES/REDUCTASES FAMILY MEMBER"/>
    <property type="match status" value="1"/>
</dbReference>
<keyword evidence="4" id="KW-1185">Reference proteome</keyword>
<dbReference type="Gene3D" id="3.40.50.720">
    <property type="entry name" value="NAD(P)-binding Rossmann-like Domain"/>
    <property type="match status" value="1"/>
</dbReference>
<reference evidence="3 4" key="1">
    <citation type="submission" date="2020-07" db="EMBL/GenBank/DDBJ databases">
        <title>Sequencing the genomes of 1000 actinobacteria strains.</title>
        <authorList>
            <person name="Klenk H.-P."/>
        </authorList>
    </citation>
    <scope>NUCLEOTIDE SEQUENCE [LARGE SCALE GENOMIC DNA]</scope>
    <source>
        <strain evidence="3 4">DSM 7487</strain>
    </source>
</reference>